<name>A0ABZ2JXN2_9BACT</name>
<dbReference type="EMBL" id="CP089982">
    <property type="protein sequence ID" value="WXA91258.1"/>
    <property type="molecule type" value="Genomic_DNA"/>
</dbReference>
<dbReference type="InterPro" id="IPR024548">
    <property type="entry name" value="Cu2_monoox_C"/>
</dbReference>
<dbReference type="RefSeq" id="WP_394841877.1">
    <property type="nucleotide sequence ID" value="NZ_CP089982.1"/>
</dbReference>
<sequence>METHRYVIGIALSFLAAAAGCSSSSDSNSSGEPLTYWQNVAPLVNAKCVGCHQTGGIAPFALDTYDAVKTRAASIDAATQGGHMPPFLMTHDGSCGDIERDEALTPSELETLHRWATGDKSEGTLVEIPRNPPPSLDHATEYRTPSFVPRADPSNPLASHDEYRCFGFRAGGAATRYITGYHAIPGNATIVHHAALYVVDPNGASYVPGKTNGQVVRALDDAATDRDGWPCFGAAGEGVRFESSPAVWVPGQGVVDYPAGFGAPVRPDDLLVLQIHYNLPTSGQSPPPDSTNLRLRYQDTVDREVLFRSPDPLLDTLFRPQGGPDTLPPGKREVPYSSDITRSELDFTDDQPPVEILGIMPHMHELGRKFELRLQRGGSDECIARIDQWNFHWQRFYWYKTRPKITADTIAKLTCTFDTSGKREPVSPGWGTDNEMCLGMLMIAKP</sequence>
<evidence type="ECO:0000259" key="2">
    <source>
        <dbReference type="Pfam" id="PF03712"/>
    </source>
</evidence>
<dbReference type="Gene3D" id="2.60.120.310">
    <property type="entry name" value="Copper type II, ascorbate-dependent monooxygenase, N-terminal domain"/>
    <property type="match status" value="1"/>
</dbReference>
<dbReference type="InterPro" id="IPR000945">
    <property type="entry name" value="DBH-like"/>
</dbReference>
<dbReference type="PANTHER" id="PTHR10157:SF23">
    <property type="entry name" value="MOXD1 HOMOLOG 1"/>
    <property type="match status" value="1"/>
</dbReference>
<dbReference type="Gene3D" id="2.60.120.230">
    <property type="match status" value="1"/>
</dbReference>
<keyword evidence="4" id="KW-1185">Reference proteome</keyword>
<protein>
    <recommendedName>
        <fullName evidence="2">Copper type II ascorbate-dependent monooxygenase C-terminal domain-containing protein</fullName>
    </recommendedName>
</protein>
<dbReference type="PANTHER" id="PTHR10157">
    <property type="entry name" value="DOPAMINE BETA HYDROXYLASE RELATED"/>
    <property type="match status" value="1"/>
</dbReference>
<dbReference type="InterPro" id="IPR008977">
    <property type="entry name" value="PHM/PNGase_F_dom_sf"/>
</dbReference>
<organism evidence="3 4">
    <name type="scientific">Pendulispora brunnea</name>
    <dbReference type="NCBI Taxonomy" id="2905690"/>
    <lineage>
        <taxon>Bacteria</taxon>
        <taxon>Pseudomonadati</taxon>
        <taxon>Myxococcota</taxon>
        <taxon>Myxococcia</taxon>
        <taxon>Myxococcales</taxon>
        <taxon>Sorangiineae</taxon>
        <taxon>Pendulisporaceae</taxon>
        <taxon>Pendulispora</taxon>
    </lineage>
</organism>
<reference evidence="3 4" key="1">
    <citation type="submission" date="2021-12" db="EMBL/GenBank/DDBJ databases">
        <title>Discovery of the Pendulisporaceae a myxobacterial family with distinct sporulation behavior and unique specialized metabolism.</title>
        <authorList>
            <person name="Garcia R."/>
            <person name="Popoff A."/>
            <person name="Bader C.D."/>
            <person name="Loehr J."/>
            <person name="Walesch S."/>
            <person name="Walt C."/>
            <person name="Boldt J."/>
            <person name="Bunk B."/>
            <person name="Haeckl F.J.F.P.J."/>
            <person name="Gunesch A.P."/>
            <person name="Birkelbach J."/>
            <person name="Nuebel U."/>
            <person name="Pietschmann T."/>
            <person name="Bach T."/>
            <person name="Mueller R."/>
        </authorList>
    </citation>
    <scope>NUCLEOTIDE SEQUENCE [LARGE SCALE GENOMIC DNA]</scope>
    <source>
        <strain evidence="3 4">MSr12523</strain>
    </source>
</reference>
<dbReference type="Pfam" id="PF03712">
    <property type="entry name" value="Cu2_monoox_C"/>
    <property type="match status" value="1"/>
</dbReference>
<dbReference type="Proteomes" id="UP001379533">
    <property type="component" value="Chromosome"/>
</dbReference>
<proteinExistence type="predicted"/>
<dbReference type="PROSITE" id="PS51257">
    <property type="entry name" value="PROKAR_LIPOPROTEIN"/>
    <property type="match status" value="1"/>
</dbReference>
<evidence type="ECO:0000313" key="4">
    <source>
        <dbReference type="Proteomes" id="UP001379533"/>
    </source>
</evidence>
<dbReference type="SUPFAM" id="SSF49742">
    <property type="entry name" value="PHM/PNGase F"/>
    <property type="match status" value="2"/>
</dbReference>
<feature type="domain" description="Copper type II ascorbate-dependent monooxygenase C-terminal" evidence="2">
    <location>
        <begin position="327"/>
        <end position="442"/>
    </location>
</feature>
<evidence type="ECO:0000313" key="3">
    <source>
        <dbReference type="EMBL" id="WXA91258.1"/>
    </source>
</evidence>
<accession>A0ABZ2JXN2</accession>
<evidence type="ECO:0000256" key="1">
    <source>
        <dbReference type="ARBA" id="ARBA00023157"/>
    </source>
</evidence>
<keyword evidence="1" id="KW-1015">Disulfide bond</keyword>
<dbReference type="InterPro" id="IPR014784">
    <property type="entry name" value="Cu2_ascorb_mOase-like_C"/>
</dbReference>
<gene>
    <name evidence="3" type="ORF">LZC95_32980</name>
</gene>
<dbReference type="InterPro" id="IPR036939">
    <property type="entry name" value="Cu2_ascorb_mOase_N_sf"/>
</dbReference>